<dbReference type="CDD" id="cd00009">
    <property type="entry name" value="AAA"/>
    <property type="match status" value="1"/>
</dbReference>
<dbReference type="PANTHER" id="PTHR32071:SF95">
    <property type="entry name" value="DNA-BINDING TRANSCRIPTIONAL REGULATOR NTRC"/>
    <property type="match status" value="1"/>
</dbReference>
<dbReference type="FunFam" id="3.40.50.300:FF:000006">
    <property type="entry name" value="DNA-binding transcriptional regulator NtrC"/>
    <property type="match status" value="1"/>
</dbReference>
<dbReference type="GO" id="GO:0006355">
    <property type="term" value="P:regulation of DNA-templated transcription"/>
    <property type="evidence" value="ECO:0007669"/>
    <property type="project" value="InterPro"/>
</dbReference>
<dbReference type="Proteomes" id="UP000033423">
    <property type="component" value="Unassembled WGS sequence"/>
</dbReference>
<keyword evidence="9" id="KW-0238">DNA-binding</keyword>
<dbReference type="AlphaFoldDB" id="A0A0F3GS74"/>
<evidence type="ECO:0000256" key="9">
    <source>
        <dbReference type="ARBA" id="ARBA00023125"/>
    </source>
</evidence>
<reference evidence="13 14" key="1">
    <citation type="submission" date="2015-02" db="EMBL/GenBank/DDBJ databases">
        <title>Single-cell genomics of uncultivated deep-branching MTB reveals a conserved set of magnetosome genes.</title>
        <authorList>
            <person name="Kolinko S."/>
            <person name="Richter M."/>
            <person name="Glockner F.O."/>
            <person name="Brachmann A."/>
            <person name="Schuler D."/>
        </authorList>
    </citation>
    <scope>NUCLEOTIDE SEQUENCE [LARGE SCALE GENOMIC DNA]</scope>
    <source>
        <strain evidence="13">TM-1</strain>
    </source>
</reference>
<keyword evidence="14" id="KW-1185">Reference proteome</keyword>
<sequence length="377" mass="42184">MYYNPLQLFIEHLIRSIKSHAASADRGSKETWTYDLSRRGRALSASDSQEKYNSKKGRETINRQLLVSGNAEMQKVIEKIALVAGTDFSVIIQGETGTGKTMIAHLLHTLSKRSSHPFVHVDINAVPESLIETELFGYEKGSFTGAYKRKRGFFETANGGTIFLDDIQNLSGKVQGKILSVVEEKRFYPIGTATAVHVDVRLVVATNVDISVSLMDRTMRDDLFYRLGEFFISVPPLRARQEDIPELFQRFVADASVELGRQIVDISEDVFTILRQYTWPGNIRELKNVARRATLMCTSEQLLPQHIELLNQQSVPTTDGSPIAPLKTSTAEVVRQSESKAIRDALAFTGGNKKKAAALLKIDYKTLITKIKDYGIK</sequence>
<evidence type="ECO:0000256" key="7">
    <source>
        <dbReference type="ARBA" id="ARBA00023012"/>
    </source>
</evidence>
<dbReference type="InterPro" id="IPR002078">
    <property type="entry name" value="Sigma_54_int"/>
</dbReference>
<dbReference type="PATRIC" id="fig|29290.4.peg.4030"/>
<dbReference type="GO" id="GO:0005737">
    <property type="term" value="C:cytoplasm"/>
    <property type="evidence" value="ECO:0007669"/>
    <property type="project" value="UniProtKB-SubCell"/>
</dbReference>
<feature type="domain" description="Sigma-54 factor interaction" evidence="12">
    <location>
        <begin position="66"/>
        <end position="295"/>
    </location>
</feature>
<dbReference type="GO" id="GO:0043565">
    <property type="term" value="F:sequence-specific DNA binding"/>
    <property type="evidence" value="ECO:0007669"/>
    <property type="project" value="InterPro"/>
</dbReference>
<comment type="subcellular location">
    <subcellularLocation>
        <location evidence="1">Cytoplasm</location>
    </subcellularLocation>
</comment>
<dbReference type="PROSITE" id="PS00675">
    <property type="entry name" value="SIGMA54_INTERACT_1"/>
    <property type="match status" value="1"/>
</dbReference>
<dbReference type="Gene3D" id="1.10.10.60">
    <property type="entry name" value="Homeodomain-like"/>
    <property type="match status" value="1"/>
</dbReference>
<dbReference type="SUPFAM" id="SSF52540">
    <property type="entry name" value="P-loop containing nucleoside triphosphate hydrolases"/>
    <property type="match status" value="1"/>
</dbReference>
<dbReference type="InterPro" id="IPR009057">
    <property type="entry name" value="Homeodomain-like_sf"/>
</dbReference>
<dbReference type="Pfam" id="PF00158">
    <property type="entry name" value="Sigma54_activat"/>
    <property type="match status" value="1"/>
</dbReference>
<evidence type="ECO:0000256" key="3">
    <source>
        <dbReference type="ARBA" id="ARBA00022491"/>
    </source>
</evidence>
<dbReference type="InterPro" id="IPR002197">
    <property type="entry name" value="HTH_Fis"/>
</dbReference>
<dbReference type="InterPro" id="IPR027417">
    <property type="entry name" value="P-loop_NTPase"/>
</dbReference>
<evidence type="ECO:0000256" key="4">
    <source>
        <dbReference type="ARBA" id="ARBA00022553"/>
    </source>
</evidence>
<evidence type="ECO:0000256" key="2">
    <source>
        <dbReference type="ARBA" id="ARBA00022490"/>
    </source>
</evidence>
<organism evidence="13 14">
    <name type="scientific">Candidatus Magnetobacterium bavaricum</name>
    <dbReference type="NCBI Taxonomy" id="29290"/>
    <lineage>
        <taxon>Bacteria</taxon>
        <taxon>Pseudomonadati</taxon>
        <taxon>Nitrospirota</taxon>
        <taxon>Thermodesulfovibrionia</taxon>
        <taxon>Thermodesulfovibrionales</taxon>
        <taxon>Candidatus Magnetobacteriaceae</taxon>
        <taxon>Candidatus Magnetobacterium</taxon>
    </lineage>
</organism>
<dbReference type="InterPro" id="IPR025662">
    <property type="entry name" value="Sigma_54_int_dom_ATP-bd_1"/>
</dbReference>
<dbReference type="SMART" id="SM00382">
    <property type="entry name" value="AAA"/>
    <property type="match status" value="1"/>
</dbReference>
<keyword evidence="8" id="KW-0805">Transcription regulation</keyword>
<proteinExistence type="predicted"/>
<evidence type="ECO:0000256" key="10">
    <source>
        <dbReference type="ARBA" id="ARBA00023159"/>
    </source>
</evidence>
<keyword evidence="6" id="KW-0067">ATP-binding</keyword>
<keyword evidence="5" id="KW-0547">Nucleotide-binding</keyword>
<keyword evidence="4" id="KW-0597">Phosphoprotein</keyword>
<protein>
    <submittedName>
        <fullName evidence="13">Two component, sigma54 specific, transcriptional regulator, Fis family</fullName>
    </submittedName>
</protein>
<dbReference type="PRINTS" id="PR01590">
    <property type="entry name" value="HTHFIS"/>
</dbReference>
<evidence type="ECO:0000313" key="14">
    <source>
        <dbReference type="Proteomes" id="UP000033423"/>
    </source>
</evidence>
<dbReference type="GO" id="GO:0000160">
    <property type="term" value="P:phosphorelay signal transduction system"/>
    <property type="evidence" value="ECO:0007669"/>
    <property type="project" value="UniProtKB-KW"/>
</dbReference>
<dbReference type="InterPro" id="IPR058031">
    <property type="entry name" value="AAA_lid_NorR"/>
</dbReference>
<evidence type="ECO:0000256" key="6">
    <source>
        <dbReference type="ARBA" id="ARBA00022840"/>
    </source>
</evidence>
<evidence type="ECO:0000256" key="8">
    <source>
        <dbReference type="ARBA" id="ARBA00023015"/>
    </source>
</evidence>
<gene>
    <name evidence="13" type="ORF">MBAV_003047</name>
</gene>
<dbReference type="Pfam" id="PF25601">
    <property type="entry name" value="AAA_lid_14"/>
    <property type="match status" value="1"/>
</dbReference>
<keyword evidence="7" id="KW-0902">Two-component regulatory system</keyword>
<evidence type="ECO:0000256" key="1">
    <source>
        <dbReference type="ARBA" id="ARBA00004496"/>
    </source>
</evidence>
<dbReference type="InterPro" id="IPR003593">
    <property type="entry name" value="AAA+_ATPase"/>
</dbReference>
<dbReference type="GO" id="GO:0005524">
    <property type="term" value="F:ATP binding"/>
    <property type="evidence" value="ECO:0007669"/>
    <property type="project" value="UniProtKB-KW"/>
</dbReference>
<dbReference type="PANTHER" id="PTHR32071">
    <property type="entry name" value="TRANSCRIPTIONAL REGULATORY PROTEIN"/>
    <property type="match status" value="1"/>
</dbReference>
<keyword evidence="10" id="KW-0010">Activator</keyword>
<keyword evidence="11" id="KW-0804">Transcription</keyword>
<keyword evidence="3" id="KW-0678">Repressor</keyword>
<name>A0A0F3GS74_9BACT</name>
<dbReference type="InterPro" id="IPR025944">
    <property type="entry name" value="Sigma_54_int_dom_CS"/>
</dbReference>
<accession>A0A0F3GS74</accession>
<evidence type="ECO:0000256" key="11">
    <source>
        <dbReference type="ARBA" id="ARBA00023163"/>
    </source>
</evidence>
<comment type="caution">
    <text evidence="13">The sequence shown here is derived from an EMBL/GenBank/DDBJ whole genome shotgun (WGS) entry which is preliminary data.</text>
</comment>
<dbReference type="SUPFAM" id="SSF46689">
    <property type="entry name" value="Homeodomain-like"/>
    <property type="match status" value="1"/>
</dbReference>
<dbReference type="PROSITE" id="PS00688">
    <property type="entry name" value="SIGMA54_INTERACT_3"/>
    <property type="match status" value="1"/>
</dbReference>
<evidence type="ECO:0000313" key="13">
    <source>
        <dbReference type="EMBL" id="KJU84759.1"/>
    </source>
</evidence>
<keyword evidence="2" id="KW-0963">Cytoplasm</keyword>
<dbReference type="Pfam" id="PF02954">
    <property type="entry name" value="HTH_8"/>
    <property type="match status" value="1"/>
</dbReference>
<dbReference type="Gene3D" id="3.40.50.300">
    <property type="entry name" value="P-loop containing nucleotide triphosphate hydrolases"/>
    <property type="match status" value="1"/>
</dbReference>
<evidence type="ECO:0000259" key="12">
    <source>
        <dbReference type="PROSITE" id="PS50045"/>
    </source>
</evidence>
<dbReference type="EMBL" id="LACI01001304">
    <property type="protein sequence ID" value="KJU84759.1"/>
    <property type="molecule type" value="Genomic_DNA"/>
</dbReference>
<dbReference type="Gene3D" id="1.10.8.60">
    <property type="match status" value="1"/>
</dbReference>
<dbReference type="PROSITE" id="PS50045">
    <property type="entry name" value="SIGMA54_INTERACT_4"/>
    <property type="match status" value="1"/>
</dbReference>
<evidence type="ECO:0000256" key="5">
    <source>
        <dbReference type="ARBA" id="ARBA00022741"/>
    </source>
</evidence>